<dbReference type="OrthoDB" id="10047206at2759"/>
<sequence>MVDYSTRFPEAVALKGIETERVAEALFEFFTRLGISKEILSDMGTQFTSYLMKEVGRLLSIAQLTTTPYHPACSGLVEKFNGTLKQMLRRMAAERPKTGTVRGPMTVLREMWTKELRDPEVKSTYQYVIDLKERLEETCELAKQSLQKSIDVHGKIKTFHANLLKWYVERKSETPEVLSTCVVIEEEPFENADDESDFL</sequence>
<dbReference type="GeneID" id="111127056"/>
<dbReference type="InterPro" id="IPR050951">
    <property type="entry name" value="Retrovirus_Pol_polyprotein"/>
</dbReference>
<accession>A0A8B8DI05</accession>
<name>A0A8B8DI05_CRAVI</name>
<protein>
    <submittedName>
        <fullName evidence="3">Uncharacterized protein LOC111127056</fullName>
    </submittedName>
</protein>
<evidence type="ECO:0000313" key="2">
    <source>
        <dbReference type="Proteomes" id="UP000694844"/>
    </source>
</evidence>
<dbReference type="PANTHER" id="PTHR37984">
    <property type="entry name" value="PROTEIN CBG26694"/>
    <property type="match status" value="1"/>
</dbReference>
<feature type="domain" description="Integrase catalytic" evidence="1">
    <location>
        <begin position="1"/>
        <end position="89"/>
    </location>
</feature>
<dbReference type="KEGG" id="cvn:111127056"/>
<gene>
    <name evidence="3" type="primary">LOC111127056</name>
</gene>
<dbReference type="InterPro" id="IPR036397">
    <property type="entry name" value="RNaseH_sf"/>
</dbReference>
<dbReference type="InterPro" id="IPR001584">
    <property type="entry name" value="Integrase_cat-core"/>
</dbReference>
<dbReference type="GO" id="GO:0015074">
    <property type="term" value="P:DNA integration"/>
    <property type="evidence" value="ECO:0007669"/>
    <property type="project" value="InterPro"/>
</dbReference>
<dbReference type="GO" id="GO:0003676">
    <property type="term" value="F:nucleic acid binding"/>
    <property type="evidence" value="ECO:0007669"/>
    <property type="project" value="InterPro"/>
</dbReference>
<dbReference type="Gene3D" id="3.30.420.10">
    <property type="entry name" value="Ribonuclease H-like superfamily/Ribonuclease H"/>
    <property type="match status" value="1"/>
</dbReference>
<dbReference type="InterPro" id="IPR012337">
    <property type="entry name" value="RNaseH-like_sf"/>
</dbReference>
<reference evidence="3" key="1">
    <citation type="submission" date="2025-08" db="UniProtKB">
        <authorList>
            <consortium name="RefSeq"/>
        </authorList>
    </citation>
    <scope>IDENTIFICATION</scope>
    <source>
        <tissue evidence="3">Whole sample</tissue>
    </source>
</reference>
<dbReference type="PANTHER" id="PTHR37984:SF15">
    <property type="entry name" value="INTEGRASE CATALYTIC DOMAIN-CONTAINING PROTEIN"/>
    <property type="match status" value="1"/>
</dbReference>
<dbReference type="RefSeq" id="XP_022327762.1">
    <property type="nucleotide sequence ID" value="XM_022472054.1"/>
</dbReference>
<evidence type="ECO:0000259" key="1">
    <source>
        <dbReference type="PROSITE" id="PS50994"/>
    </source>
</evidence>
<keyword evidence="2" id="KW-1185">Reference proteome</keyword>
<dbReference type="SUPFAM" id="SSF53098">
    <property type="entry name" value="Ribonuclease H-like"/>
    <property type="match status" value="1"/>
</dbReference>
<dbReference type="PROSITE" id="PS50994">
    <property type="entry name" value="INTEGRASE"/>
    <property type="match status" value="1"/>
</dbReference>
<proteinExistence type="predicted"/>
<organism evidence="2 3">
    <name type="scientific">Crassostrea virginica</name>
    <name type="common">Eastern oyster</name>
    <dbReference type="NCBI Taxonomy" id="6565"/>
    <lineage>
        <taxon>Eukaryota</taxon>
        <taxon>Metazoa</taxon>
        <taxon>Spiralia</taxon>
        <taxon>Lophotrochozoa</taxon>
        <taxon>Mollusca</taxon>
        <taxon>Bivalvia</taxon>
        <taxon>Autobranchia</taxon>
        <taxon>Pteriomorphia</taxon>
        <taxon>Ostreida</taxon>
        <taxon>Ostreoidea</taxon>
        <taxon>Ostreidae</taxon>
        <taxon>Crassostrea</taxon>
    </lineage>
</organism>
<dbReference type="AlphaFoldDB" id="A0A8B8DI05"/>
<dbReference type="Proteomes" id="UP000694844">
    <property type="component" value="Chromosome 3"/>
</dbReference>
<evidence type="ECO:0000313" key="3">
    <source>
        <dbReference type="RefSeq" id="XP_022327762.1"/>
    </source>
</evidence>